<dbReference type="InterPro" id="IPR051164">
    <property type="entry name" value="NmrA-like_oxidored"/>
</dbReference>
<keyword evidence="2" id="KW-0521">NADP</keyword>
<dbReference type="InterPro" id="IPR036291">
    <property type="entry name" value="NAD(P)-bd_dom_sf"/>
</dbReference>
<sequence>MTGRVTVLGATGGQGSAVVHALLKNGHLVRAVVRRTDSARARALADAGVELTRGDLTDGDSLRRSFAGADAAFAVTTPFEQGTDAEVEQGREIVTAAIAAGLPHLVLSSVASANRATGVPHFESKHRIEQILAEQGAPATVVAPTYFYDNLLGDLRSLRSGRLRLPLPPDRPLQQTARQDLGILVAAIVADRENHLGKRIEVASDAPSPAQMAKALSSALGIDVRAEQTPLSLVRGGSAEMGAMWEFLNGEGYRVELGALHHAYPGIAWTSFADWAASLSIAHDGPS</sequence>
<gene>
    <name evidence="4" type="ORF">RQC66_33515</name>
</gene>
<dbReference type="RefSeq" id="WP_314205841.1">
    <property type="nucleotide sequence ID" value="NZ_JAVTLL010000027.1"/>
</dbReference>
<dbReference type="SUPFAM" id="SSF51735">
    <property type="entry name" value="NAD(P)-binding Rossmann-fold domains"/>
    <property type="match status" value="1"/>
</dbReference>
<dbReference type="EMBL" id="JAVTLL010000027">
    <property type="protein sequence ID" value="MDT7845644.1"/>
    <property type="molecule type" value="Genomic_DNA"/>
</dbReference>
<keyword evidence="5" id="KW-1185">Reference proteome</keyword>
<proteinExistence type="inferred from homology"/>
<evidence type="ECO:0000256" key="1">
    <source>
        <dbReference type="ARBA" id="ARBA00006328"/>
    </source>
</evidence>
<comment type="similarity">
    <text evidence="1">Belongs to the NmrA-type oxidoreductase family.</text>
</comment>
<dbReference type="Gene3D" id="3.40.50.720">
    <property type="entry name" value="NAD(P)-binding Rossmann-like Domain"/>
    <property type="match status" value="1"/>
</dbReference>
<name>A0ABU3M3W5_9ACTN</name>
<evidence type="ECO:0000313" key="5">
    <source>
        <dbReference type="Proteomes" id="UP001257948"/>
    </source>
</evidence>
<dbReference type="Pfam" id="PF05368">
    <property type="entry name" value="NmrA"/>
    <property type="match status" value="1"/>
</dbReference>
<dbReference type="PANTHER" id="PTHR42748:SF7">
    <property type="entry name" value="NMRA LIKE REDOX SENSOR 1-RELATED"/>
    <property type="match status" value="1"/>
</dbReference>
<evidence type="ECO:0000313" key="4">
    <source>
        <dbReference type="EMBL" id="MDT7845644.1"/>
    </source>
</evidence>
<evidence type="ECO:0000256" key="2">
    <source>
        <dbReference type="ARBA" id="ARBA00022857"/>
    </source>
</evidence>
<feature type="domain" description="NmrA-like" evidence="3">
    <location>
        <begin position="2"/>
        <end position="248"/>
    </location>
</feature>
<evidence type="ECO:0000259" key="3">
    <source>
        <dbReference type="Pfam" id="PF05368"/>
    </source>
</evidence>
<dbReference type="PANTHER" id="PTHR42748">
    <property type="entry name" value="NITROGEN METABOLITE REPRESSION PROTEIN NMRA FAMILY MEMBER"/>
    <property type="match status" value="1"/>
</dbReference>
<accession>A0ABU3M3W5</accession>
<reference evidence="5" key="1">
    <citation type="submission" date="2023-07" db="EMBL/GenBank/DDBJ databases">
        <title>Draft genome sequence of the endophytic actinobacterium Streptomyces justiciae WPN32, a potential antibiotic producer.</title>
        <authorList>
            <person name="Yasawong M."/>
            <person name="Pana W."/>
            <person name="Ganta P."/>
            <person name="Santapan N."/>
            <person name="Songngamsuk T."/>
            <person name="Phatcharaharikarn M."/>
            <person name="Kerdtoob S."/>
            <person name="Nantapong N."/>
        </authorList>
    </citation>
    <scope>NUCLEOTIDE SEQUENCE [LARGE SCALE GENOMIC DNA]</scope>
    <source>
        <strain evidence="5">WPN32</strain>
    </source>
</reference>
<dbReference type="CDD" id="cd05251">
    <property type="entry name" value="NmrA_like_SDR_a"/>
    <property type="match status" value="1"/>
</dbReference>
<comment type="caution">
    <text evidence="4">The sequence shown here is derived from an EMBL/GenBank/DDBJ whole genome shotgun (WGS) entry which is preliminary data.</text>
</comment>
<dbReference type="Proteomes" id="UP001257948">
    <property type="component" value="Unassembled WGS sequence"/>
</dbReference>
<organism evidence="4 5">
    <name type="scientific">Streptomyces justiciae</name>
    <dbReference type="NCBI Taxonomy" id="2780140"/>
    <lineage>
        <taxon>Bacteria</taxon>
        <taxon>Bacillati</taxon>
        <taxon>Actinomycetota</taxon>
        <taxon>Actinomycetes</taxon>
        <taxon>Kitasatosporales</taxon>
        <taxon>Streptomycetaceae</taxon>
        <taxon>Streptomyces</taxon>
    </lineage>
</organism>
<dbReference type="Gene3D" id="3.90.25.10">
    <property type="entry name" value="UDP-galactose 4-epimerase, domain 1"/>
    <property type="match status" value="1"/>
</dbReference>
<dbReference type="InterPro" id="IPR008030">
    <property type="entry name" value="NmrA-like"/>
</dbReference>
<protein>
    <submittedName>
        <fullName evidence="4">NmrA/HSCARG family protein</fullName>
    </submittedName>
</protein>